<reference evidence="1" key="1">
    <citation type="journal article" date="2021" name="Proc. Natl. Acad. Sci. U.S.A.">
        <title>A Catalog of Tens of Thousands of Viruses from Human Metagenomes Reveals Hidden Associations with Chronic Diseases.</title>
        <authorList>
            <person name="Tisza M.J."/>
            <person name="Buck C.B."/>
        </authorList>
    </citation>
    <scope>NUCLEOTIDE SEQUENCE</scope>
    <source>
        <strain evidence="1">CtEwD1</strain>
    </source>
</reference>
<proteinExistence type="predicted"/>
<accession>A0A8S5P8R5</accession>
<dbReference type="Pfam" id="PF22764">
    <property type="entry name" value="E217_Gp32"/>
    <property type="match status" value="1"/>
</dbReference>
<protein>
    <submittedName>
        <fullName evidence="1">Uncharacterized protein</fullName>
    </submittedName>
</protein>
<name>A0A8S5P8R5_9CAUD</name>
<dbReference type="InterPro" id="IPR054440">
    <property type="entry name" value="Gp32-like"/>
</dbReference>
<evidence type="ECO:0000313" key="1">
    <source>
        <dbReference type="EMBL" id="DAE02793.1"/>
    </source>
</evidence>
<dbReference type="EMBL" id="BK015352">
    <property type="protein sequence ID" value="DAE02793.1"/>
    <property type="molecule type" value="Genomic_DNA"/>
</dbReference>
<sequence>MPLKNKTSANVVAWLKIENVCPSGIQLTQFSTDAGIAADAVQEVQADMTLDGHLVKGYTPNPYVVNLTLQPTAPAIAYLREAQALQKSLKTPLGVELTVYYPATDRTYQFVNGVFTQMMPMPAANRMQDPVTVQMTFEDCQ</sequence>
<organism evidence="1">
    <name type="scientific">Myoviridae sp. ctEwD1</name>
    <dbReference type="NCBI Taxonomy" id="2825063"/>
    <lineage>
        <taxon>Viruses</taxon>
        <taxon>Duplodnaviria</taxon>
        <taxon>Heunggongvirae</taxon>
        <taxon>Uroviricota</taxon>
        <taxon>Caudoviricetes</taxon>
    </lineage>
</organism>